<name>A0A914DYX9_9BILA</name>
<evidence type="ECO:0000313" key="9">
    <source>
        <dbReference type="WBParaSite" id="ACRNAN_scaffold4665.g24298.t1"/>
    </source>
</evidence>
<dbReference type="WBParaSite" id="ACRNAN_scaffold4665.g24298.t1">
    <property type="protein sequence ID" value="ACRNAN_scaffold4665.g24298.t1"/>
    <property type="gene ID" value="ACRNAN_scaffold4665.g24298"/>
</dbReference>
<evidence type="ECO:0000256" key="5">
    <source>
        <dbReference type="ARBA" id="ARBA00038496"/>
    </source>
</evidence>
<dbReference type="PANTHER" id="PTHR47507:SF6">
    <property type="entry name" value="BARRIER-TO-AUTOINTEGRATION FACTOR"/>
    <property type="match status" value="1"/>
</dbReference>
<dbReference type="InterPro" id="IPR004122">
    <property type="entry name" value="BAF_prot"/>
</dbReference>
<evidence type="ECO:0000256" key="7">
    <source>
        <dbReference type="ARBA" id="ARBA00069025"/>
    </source>
</evidence>
<dbReference type="Pfam" id="PF02961">
    <property type="entry name" value="SAM_BAF"/>
    <property type="match status" value="1"/>
</dbReference>
<dbReference type="SMART" id="SM01023">
    <property type="entry name" value="BAF"/>
    <property type="match status" value="1"/>
</dbReference>
<dbReference type="PANTHER" id="PTHR47507">
    <property type="entry name" value="BARRIER TO AUTOINTEGRATION FACTOR 2"/>
    <property type="match status" value="1"/>
</dbReference>
<keyword evidence="4" id="KW-0539">Nucleus</keyword>
<proteinExistence type="inferred from homology"/>
<dbReference type="FunFam" id="1.10.150.40:FF:000005">
    <property type="entry name" value="Barrier-to-autointegration factor 1"/>
    <property type="match status" value="1"/>
</dbReference>
<sequence>MATTSLKHREFVSEPMGEKEVTAIAGIGETYGKKLIEKGFDKAYVLFGQFLLLKKDEELFIDWLKEEAGVSSNHGRSCYNCLKEWAEQFI</sequence>
<dbReference type="Proteomes" id="UP000887540">
    <property type="component" value="Unplaced"/>
</dbReference>
<comment type="subunit">
    <text evidence="6">Interacts with emr-1 and lem-2. Interacts with lem-4l, leading to decreased phosphorylation by VRK1 and promoting dephosphorylation by protein phosphatase 2A (PP2A).</text>
</comment>
<evidence type="ECO:0000256" key="4">
    <source>
        <dbReference type="ARBA" id="ARBA00023242"/>
    </source>
</evidence>
<accession>A0A914DYX9</accession>
<dbReference type="GO" id="GO:0000793">
    <property type="term" value="C:condensed chromosome"/>
    <property type="evidence" value="ECO:0007669"/>
    <property type="project" value="TreeGrafter"/>
</dbReference>
<dbReference type="AlphaFoldDB" id="A0A914DYX9"/>
<dbReference type="GO" id="GO:0051276">
    <property type="term" value="P:chromosome organization"/>
    <property type="evidence" value="ECO:0007669"/>
    <property type="project" value="TreeGrafter"/>
</dbReference>
<evidence type="ECO:0000256" key="2">
    <source>
        <dbReference type="ARBA" id="ARBA00022553"/>
    </source>
</evidence>
<protein>
    <recommendedName>
        <fullName evidence="7">Barrier-to-autointegration factor 1</fullName>
    </recommendedName>
</protein>
<dbReference type="GO" id="GO:0005634">
    <property type="term" value="C:nucleus"/>
    <property type="evidence" value="ECO:0007669"/>
    <property type="project" value="UniProtKB-SubCell"/>
</dbReference>
<keyword evidence="8" id="KW-1185">Reference proteome</keyword>
<evidence type="ECO:0000313" key="8">
    <source>
        <dbReference type="Proteomes" id="UP000887540"/>
    </source>
</evidence>
<comment type="subcellular location">
    <subcellularLocation>
        <location evidence="1">Nucleus</location>
    </subcellularLocation>
</comment>
<dbReference type="Gene3D" id="1.10.150.40">
    <property type="entry name" value="Barrier-to-autointegration factor, BAF"/>
    <property type="match status" value="1"/>
</dbReference>
<evidence type="ECO:0000256" key="6">
    <source>
        <dbReference type="ARBA" id="ARBA00064955"/>
    </source>
</evidence>
<dbReference type="SUPFAM" id="SSF47798">
    <property type="entry name" value="Barrier-to-autointegration factor, BAF"/>
    <property type="match status" value="1"/>
</dbReference>
<dbReference type="InterPro" id="IPR051387">
    <property type="entry name" value="BAF"/>
</dbReference>
<organism evidence="8 9">
    <name type="scientific">Acrobeloides nanus</name>
    <dbReference type="NCBI Taxonomy" id="290746"/>
    <lineage>
        <taxon>Eukaryota</taxon>
        <taxon>Metazoa</taxon>
        <taxon>Ecdysozoa</taxon>
        <taxon>Nematoda</taxon>
        <taxon>Chromadorea</taxon>
        <taxon>Rhabditida</taxon>
        <taxon>Tylenchina</taxon>
        <taxon>Cephalobomorpha</taxon>
        <taxon>Cephaloboidea</taxon>
        <taxon>Cephalobidae</taxon>
        <taxon>Acrobeloides</taxon>
    </lineage>
</organism>
<keyword evidence="3" id="KW-0238">DNA-binding</keyword>
<reference evidence="9" key="1">
    <citation type="submission" date="2022-11" db="UniProtKB">
        <authorList>
            <consortium name="WormBaseParasite"/>
        </authorList>
    </citation>
    <scope>IDENTIFICATION</scope>
</reference>
<comment type="similarity">
    <text evidence="5">Belongs to the BAF family.</text>
</comment>
<keyword evidence="2" id="KW-0597">Phosphoprotein</keyword>
<evidence type="ECO:0000256" key="3">
    <source>
        <dbReference type="ARBA" id="ARBA00023125"/>
    </source>
</evidence>
<dbReference type="GO" id="GO:0003677">
    <property type="term" value="F:DNA binding"/>
    <property type="evidence" value="ECO:0007669"/>
    <property type="project" value="UniProtKB-KW"/>
</dbReference>
<evidence type="ECO:0000256" key="1">
    <source>
        <dbReference type="ARBA" id="ARBA00004123"/>
    </source>
</evidence>
<dbReference type="InterPro" id="IPR036617">
    <property type="entry name" value="BAF_sf"/>
</dbReference>